<dbReference type="GeneID" id="59148439"/>
<evidence type="ECO:0000259" key="1">
    <source>
        <dbReference type="Pfam" id="PF04073"/>
    </source>
</evidence>
<feature type="domain" description="YbaK/aminoacyl-tRNA synthetase-associated" evidence="1">
    <location>
        <begin position="24"/>
        <end position="135"/>
    </location>
</feature>
<dbReference type="GO" id="GO:0002161">
    <property type="term" value="F:aminoacyl-tRNA deacylase activity"/>
    <property type="evidence" value="ECO:0007669"/>
    <property type="project" value="InterPro"/>
</dbReference>
<evidence type="ECO:0000313" key="3">
    <source>
        <dbReference type="Proteomes" id="UP000594121"/>
    </source>
</evidence>
<dbReference type="PANTHER" id="PTHR30411:SF1">
    <property type="entry name" value="CYTOPLASMIC PROTEIN"/>
    <property type="match status" value="1"/>
</dbReference>
<dbReference type="SUPFAM" id="SSF55826">
    <property type="entry name" value="YbaK/ProRS associated domain"/>
    <property type="match status" value="1"/>
</dbReference>
<dbReference type="AlphaFoldDB" id="A0A7L9FJH7"/>
<protein>
    <submittedName>
        <fullName evidence="2">YbaK/EbsC family protein</fullName>
    </submittedName>
</protein>
<name>A0A7L9FJH7_9CREN</name>
<accession>A0A7L9FJH7</accession>
<keyword evidence="3" id="KW-1185">Reference proteome</keyword>
<dbReference type="Gene3D" id="3.90.960.10">
    <property type="entry name" value="YbaK/aminoacyl-tRNA synthetase-associated domain"/>
    <property type="match status" value="1"/>
</dbReference>
<dbReference type="PANTHER" id="PTHR30411">
    <property type="entry name" value="CYTOPLASMIC PROTEIN"/>
    <property type="match status" value="1"/>
</dbReference>
<reference evidence="2 3" key="1">
    <citation type="submission" date="2020-10" db="EMBL/GenBank/DDBJ databases">
        <title>Thermofilum lucidum 3507LT sp. nov. a novel member of Thermofilaceae family isolated from Chile hot spring, and proposal of description order Thermofilales.</title>
        <authorList>
            <person name="Zayulina K.S."/>
            <person name="Elcheninov A.G."/>
            <person name="Toshchakov S.V."/>
            <person name="Kublanov I.V."/>
        </authorList>
    </citation>
    <scope>NUCLEOTIDE SEQUENCE [LARGE SCALE GENOMIC DNA]</scope>
    <source>
        <strain evidence="2 3">3507LT</strain>
    </source>
</reference>
<gene>
    <name evidence="2" type="ORF">IG193_01045</name>
</gene>
<dbReference type="InterPro" id="IPR036754">
    <property type="entry name" value="YbaK/aa-tRNA-synt-asso_dom_sf"/>
</dbReference>
<sequence length="154" mass="16936">MLGPRDLEEFLKSRGIPYRLVEVPEAATSEMASKSLGVDKTRIAKTVVFVSDTGDVVLVVVRSDRRVDQAKLAKLLGYRKLRLARAEEVVEYTGYTPGGVPPIGHARELPVVLDSEVAGGEYWCGGGDERHLLLLDFRNISAQGFKVVDVPKKQ</sequence>
<dbReference type="Pfam" id="PF04073">
    <property type="entry name" value="tRNA_edit"/>
    <property type="match status" value="1"/>
</dbReference>
<proteinExistence type="predicted"/>
<dbReference type="InterPro" id="IPR007214">
    <property type="entry name" value="YbaK/aa-tRNA-synth-assoc-dom"/>
</dbReference>
<organism evidence="2 3">
    <name type="scientific">Infirmifilum lucidum</name>
    <dbReference type="NCBI Taxonomy" id="2776706"/>
    <lineage>
        <taxon>Archaea</taxon>
        <taxon>Thermoproteota</taxon>
        <taxon>Thermoprotei</taxon>
        <taxon>Thermofilales</taxon>
        <taxon>Thermofilaceae</taxon>
        <taxon>Infirmifilum</taxon>
    </lineage>
</organism>
<dbReference type="CDD" id="cd04332">
    <property type="entry name" value="YbaK_like"/>
    <property type="match status" value="1"/>
</dbReference>
<dbReference type="KEGG" id="thel:IG193_01045"/>
<dbReference type="EMBL" id="CP062310">
    <property type="protein sequence ID" value="QOJ79084.1"/>
    <property type="molecule type" value="Genomic_DNA"/>
</dbReference>
<dbReference type="Proteomes" id="UP000594121">
    <property type="component" value="Chromosome"/>
</dbReference>
<dbReference type="RefSeq" id="WP_192819056.1">
    <property type="nucleotide sequence ID" value="NZ_CP062310.1"/>
</dbReference>
<dbReference type="InParanoid" id="A0A7L9FJH7"/>
<evidence type="ECO:0000313" key="2">
    <source>
        <dbReference type="EMBL" id="QOJ79084.1"/>
    </source>
</evidence>